<comment type="caution">
    <text evidence="1">The sequence shown here is derived from an EMBL/GenBank/DDBJ whole genome shotgun (WGS) entry which is preliminary data.</text>
</comment>
<name>A0A5M8RRZ1_9BACI</name>
<evidence type="ECO:0000313" key="1">
    <source>
        <dbReference type="EMBL" id="KAA6451347.1"/>
    </source>
</evidence>
<accession>A0A5M8RRZ1</accession>
<dbReference type="RefSeq" id="WP_148957229.1">
    <property type="nucleotide sequence ID" value="NZ_QSND01000002.1"/>
</dbReference>
<dbReference type="AlphaFoldDB" id="A0A5M8RRZ1"/>
<gene>
    <name evidence="1" type="ORF">DX927_11270</name>
</gene>
<evidence type="ECO:0000313" key="2">
    <source>
        <dbReference type="Proteomes" id="UP000324326"/>
    </source>
</evidence>
<sequence>MKRLCFLEGIDKDELIFSMKGKNIRIPITDQSIVEGLVRQLEAGETLLLEVDLDKKELSNVSELKELHDPTLIEADDPGEWE</sequence>
<dbReference type="EMBL" id="QSND01000002">
    <property type="protein sequence ID" value="KAA6451347.1"/>
    <property type="molecule type" value="Genomic_DNA"/>
</dbReference>
<protein>
    <submittedName>
        <fullName evidence="1">Uncharacterized protein</fullName>
    </submittedName>
</protein>
<reference evidence="1 2" key="1">
    <citation type="submission" date="2018-08" db="EMBL/GenBank/DDBJ databases">
        <title>Bacillus phenotypic plasticity.</title>
        <authorList>
            <person name="Hurtado E."/>
        </authorList>
    </citation>
    <scope>NUCLEOTIDE SEQUENCE [LARGE SCALE GENOMIC DNA]</scope>
    <source>
        <strain evidence="1 2">427</strain>
    </source>
</reference>
<dbReference type="Proteomes" id="UP000324326">
    <property type="component" value="Unassembled WGS sequence"/>
</dbReference>
<organism evidence="1 2">
    <name type="scientific">Bacillus swezeyi</name>
    <dbReference type="NCBI Taxonomy" id="1925020"/>
    <lineage>
        <taxon>Bacteria</taxon>
        <taxon>Bacillati</taxon>
        <taxon>Bacillota</taxon>
        <taxon>Bacilli</taxon>
        <taxon>Bacillales</taxon>
        <taxon>Bacillaceae</taxon>
        <taxon>Bacillus</taxon>
    </lineage>
</organism>
<proteinExistence type="predicted"/>